<proteinExistence type="predicted"/>
<reference evidence="1" key="1">
    <citation type="submission" date="2022-07" db="EMBL/GenBank/DDBJ databases">
        <title>Phylogenomic reconstructions and comparative analyses of Kickxellomycotina fungi.</title>
        <authorList>
            <person name="Reynolds N.K."/>
            <person name="Stajich J.E."/>
            <person name="Barry K."/>
            <person name="Grigoriev I.V."/>
            <person name="Crous P."/>
            <person name="Smith M.E."/>
        </authorList>
    </citation>
    <scope>NUCLEOTIDE SEQUENCE</scope>
    <source>
        <strain evidence="1">CBS 109366</strain>
    </source>
</reference>
<dbReference type="Proteomes" id="UP001140234">
    <property type="component" value="Unassembled WGS sequence"/>
</dbReference>
<keyword evidence="2" id="KW-1185">Reference proteome</keyword>
<comment type="caution">
    <text evidence="1">The sequence shown here is derived from an EMBL/GenBank/DDBJ whole genome shotgun (WGS) entry which is preliminary data.</text>
</comment>
<evidence type="ECO:0000313" key="1">
    <source>
        <dbReference type="EMBL" id="KAJ2770195.1"/>
    </source>
</evidence>
<accession>A0ACC1JZ66</accession>
<organism evidence="1 2">
    <name type="scientific">Coemansia nantahalensis</name>
    <dbReference type="NCBI Taxonomy" id="2789366"/>
    <lineage>
        <taxon>Eukaryota</taxon>
        <taxon>Fungi</taxon>
        <taxon>Fungi incertae sedis</taxon>
        <taxon>Zoopagomycota</taxon>
        <taxon>Kickxellomycotina</taxon>
        <taxon>Kickxellomycetes</taxon>
        <taxon>Kickxellales</taxon>
        <taxon>Kickxellaceae</taxon>
        <taxon>Coemansia</taxon>
    </lineage>
</organism>
<gene>
    <name evidence="1" type="ORF">IWQ57_002769</name>
</gene>
<protein>
    <submittedName>
        <fullName evidence="1">Uncharacterized protein</fullName>
    </submittedName>
</protein>
<evidence type="ECO:0000313" key="2">
    <source>
        <dbReference type="Proteomes" id="UP001140234"/>
    </source>
</evidence>
<name>A0ACC1JZ66_9FUNG</name>
<sequence length="503" mass="55608">MPAPQPALRPVPHAPGLKHGHAVRASITVVPQVFPLLSIDYAQGETDLNFAFFFGPSLNRRRQRRRLHVVRITDALHRAAQQFPTLLGRVVCDSSAGWRVVVDPDDINWPVVTEVRTCGPTIAALKRSGFAWDAWPSETRSPDLRTLDSLPMLGVHIVHYPCGGSSLHTKVRHQVMDGNGVWRFYEIWASTSAAELRGHQLHKSPASMGSFIAGNPLLDRALLADRFPRVDNSTEGSAGSTDAAREYMDGLVRLFREAAQCAPCKRDTPPEPFAVHRFTLSEAAIERLKQQHGDLTACSPTHKRFVHENNIDYVSTNDLICSLFWRAIARAHSVLRPADPHTCIMIACDVRGRVGAPLTYSGNASYPLIVHATKAELACQVLTDTATHIRKRVADVTPDLVALTADFMQSPESMQSLIAMFDPARAFFSASIVTHIPMFSICDFGYGRPAHIDIPDYLTPGFSIWMSARATDQSMYVNLSLTDSVFALVASDPEFRQFVDVAH</sequence>
<dbReference type="EMBL" id="JANBUJ010000778">
    <property type="protein sequence ID" value="KAJ2770195.1"/>
    <property type="molecule type" value="Genomic_DNA"/>
</dbReference>